<comment type="caution">
    <text evidence="2">The sequence shown here is derived from an EMBL/GenBank/DDBJ whole genome shotgun (WGS) entry which is preliminary data.</text>
</comment>
<dbReference type="AlphaFoldDB" id="A0A1R2BH84"/>
<feature type="region of interest" description="Disordered" evidence="1">
    <location>
        <begin position="42"/>
        <end position="71"/>
    </location>
</feature>
<protein>
    <submittedName>
        <fullName evidence="2">Uncharacterized protein</fullName>
    </submittedName>
</protein>
<evidence type="ECO:0000313" key="3">
    <source>
        <dbReference type="Proteomes" id="UP000187209"/>
    </source>
</evidence>
<dbReference type="OrthoDB" id="313253at2759"/>
<dbReference type="Proteomes" id="UP000187209">
    <property type="component" value="Unassembled WGS sequence"/>
</dbReference>
<reference evidence="2 3" key="1">
    <citation type="submission" date="2016-11" db="EMBL/GenBank/DDBJ databases">
        <title>The macronuclear genome of Stentor coeruleus: a giant cell with tiny introns.</title>
        <authorList>
            <person name="Slabodnick M."/>
            <person name="Ruby J.G."/>
            <person name="Reiff S.B."/>
            <person name="Swart E.C."/>
            <person name="Gosai S."/>
            <person name="Prabakaran S."/>
            <person name="Witkowska E."/>
            <person name="Larue G.E."/>
            <person name="Fisher S."/>
            <person name="Freeman R.M."/>
            <person name="Gunawardena J."/>
            <person name="Chu W."/>
            <person name="Stover N.A."/>
            <person name="Gregory B.D."/>
            <person name="Nowacki M."/>
            <person name="Derisi J."/>
            <person name="Roy S.W."/>
            <person name="Marshall W.F."/>
            <person name="Sood P."/>
        </authorList>
    </citation>
    <scope>NUCLEOTIDE SEQUENCE [LARGE SCALE GENOMIC DNA]</scope>
    <source>
        <strain evidence="2">WM001</strain>
    </source>
</reference>
<name>A0A1R2BH84_9CILI</name>
<evidence type="ECO:0000313" key="2">
    <source>
        <dbReference type="EMBL" id="OMJ76136.1"/>
    </source>
</evidence>
<organism evidence="2 3">
    <name type="scientific">Stentor coeruleus</name>
    <dbReference type="NCBI Taxonomy" id="5963"/>
    <lineage>
        <taxon>Eukaryota</taxon>
        <taxon>Sar</taxon>
        <taxon>Alveolata</taxon>
        <taxon>Ciliophora</taxon>
        <taxon>Postciliodesmatophora</taxon>
        <taxon>Heterotrichea</taxon>
        <taxon>Heterotrichida</taxon>
        <taxon>Stentoridae</taxon>
        <taxon>Stentor</taxon>
    </lineage>
</organism>
<proteinExistence type="predicted"/>
<evidence type="ECO:0000256" key="1">
    <source>
        <dbReference type="SAM" id="MobiDB-lite"/>
    </source>
</evidence>
<sequence length="140" mass="16240">MSTKLTTNIWPTRSGKADYKDLHKLQDVTRYNTSTFNVAFYKDSPNRQGTPKPIAKRNQSTKPQKSRSPKKVYLESIIKEAPFVEKIYQNALRFKPRNLTAQFPIVQHSFKTNIAVYNDFHIRETNAGFARNSYGGFYTK</sequence>
<accession>A0A1R2BH84</accession>
<dbReference type="EMBL" id="MPUH01000648">
    <property type="protein sequence ID" value="OMJ76136.1"/>
    <property type="molecule type" value="Genomic_DNA"/>
</dbReference>
<keyword evidence="3" id="KW-1185">Reference proteome</keyword>
<gene>
    <name evidence="2" type="ORF">SteCoe_24540</name>
</gene>